<organism evidence="6 7">
    <name type="scientific">Roseibium aggregatum</name>
    <dbReference type="NCBI Taxonomy" id="187304"/>
    <lineage>
        <taxon>Bacteria</taxon>
        <taxon>Pseudomonadati</taxon>
        <taxon>Pseudomonadota</taxon>
        <taxon>Alphaproteobacteria</taxon>
        <taxon>Hyphomicrobiales</taxon>
        <taxon>Stappiaceae</taxon>
        <taxon>Roseibium</taxon>
    </lineage>
</organism>
<dbReference type="Gene3D" id="3.40.50.150">
    <property type="entry name" value="Vaccinia Virus protein VP39"/>
    <property type="match status" value="1"/>
</dbReference>
<keyword evidence="2 6" id="KW-0808">Transferase</keyword>
<dbReference type="SUPFAM" id="SSF46785">
    <property type="entry name" value="Winged helix' DNA-binding domain"/>
    <property type="match status" value="1"/>
</dbReference>
<dbReference type="PANTHER" id="PTHR43712:SF2">
    <property type="entry name" value="O-METHYLTRANSFERASE CICE"/>
    <property type="match status" value="1"/>
</dbReference>
<dbReference type="GO" id="GO:0032259">
    <property type="term" value="P:methylation"/>
    <property type="evidence" value="ECO:0007669"/>
    <property type="project" value="UniProtKB-KW"/>
</dbReference>
<dbReference type="Pfam" id="PF00891">
    <property type="entry name" value="Methyltransf_2"/>
    <property type="match status" value="1"/>
</dbReference>
<dbReference type="AlphaFoldDB" id="A0A0M6Y322"/>
<dbReference type="Gene3D" id="1.10.10.10">
    <property type="entry name" value="Winged helix-like DNA-binding domain superfamily/Winged helix DNA-binding domain"/>
    <property type="match status" value="1"/>
</dbReference>
<proteinExistence type="predicted"/>
<dbReference type="RefSeq" id="WP_055655916.1">
    <property type="nucleotide sequence ID" value="NZ_CXST01000001.1"/>
</dbReference>
<dbReference type="InterPro" id="IPR016461">
    <property type="entry name" value="COMT-like"/>
</dbReference>
<dbReference type="InterPro" id="IPR029063">
    <property type="entry name" value="SAM-dependent_MTases_sf"/>
</dbReference>
<feature type="domain" description="O-methyltransferase dimerisation" evidence="5">
    <location>
        <begin position="15"/>
        <end position="90"/>
    </location>
</feature>
<feature type="domain" description="O-methyltransferase C-terminal" evidence="4">
    <location>
        <begin position="131"/>
        <end position="318"/>
    </location>
</feature>
<name>A0A0M6Y322_9HYPH</name>
<dbReference type="PROSITE" id="PS51683">
    <property type="entry name" value="SAM_OMT_II"/>
    <property type="match status" value="1"/>
</dbReference>
<dbReference type="GO" id="GO:0008171">
    <property type="term" value="F:O-methyltransferase activity"/>
    <property type="evidence" value="ECO:0007669"/>
    <property type="project" value="InterPro"/>
</dbReference>
<dbReference type="Proteomes" id="UP000048926">
    <property type="component" value="Unassembled WGS sequence"/>
</dbReference>
<keyword evidence="1 6" id="KW-0489">Methyltransferase</keyword>
<evidence type="ECO:0000256" key="1">
    <source>
        <dbReference type="ARBA" id="ARBA00022603"/>
    </source>
</evidence>
<dbReference type="CDD" id="cd02440">
    <property type="entry name" value="AdoMet_MTases"/>
    <property type="match status" value="1"/>
</dbReference>
<dbReference type="InterPro" id="IPR036388">
    <property type="entry name" value="WH-like_DNA-bd_sf"/>
</dbReference>
<dbReference type="GO" id="GO:0046983">
    <property type="term" value="F:protein dimerization activity"/>
    <property type="evidence" value="ECO:0007669"/>
    <property type="project" value="InterPro"/>
</dbReference>
<keyword evidence="7" id="KW-1185">Reference proteome</keyword>
<sequence length="340" mass="36939">MPVARSLETAEEISDIAFGFMGSKALFSALHVDLFSLLSEKTLTPQQVAEESELDLDRATTLLTALTSLGLVRREGAGFTNSPAAEAFLVKGRKYDFGDYLRFQIDKQMYPFMTQLNDALTDSLEDDQVASYETWFSDPEEARLYSRSQHAGSLGPGRGLAKLVDLSAAKQLLDVGGGTGAFSISLCKAYPGLRSTVLDFPNVAKVGEEFIAEEGLQDRIRYAPGNALKDTWPDSADAVLMSYLFSGVPGTAIPGLVRKAFEVLTPGGDFMVHDFMVDENRDGPKLAALWQLQHTAFNPEARSITSSYVAGLMEAAGFTDIAVEVMIPGMTMLVHGRKPE</sequence>
<evidence type="ECO:0000259" key="5">
    <source>
        <dbReference type="Pfam" id="PF08100"/>
    </source>
</evidence>
<evidence type="ECO:0000313" key="6">
    <source>
        <dbReference type="EMBL" id="CTQ43687.1"/>
    </source>
</evidence>
<dbReference type="EC" id="2.1.1.210" evidence="6"/>
<dbReference type="STRING" id="187304.B0E33_19335"/>
<dbReference type="EMBL" id="CXST01000001">
    <property type="protein sequence ID" value="CTQ43687.1"/>
    <property type="molecule type" value="Genomic_DNA"/>
</dbReference>
<evidence type="ECO:0000256" key="2">
    <source>
        <dbReference type="ARBA" id="ARBA00022679"/>
    </source>
</evidence>
<dbReference type="GO" id="GO:0043803">
    <property type="term" value="F:hydroxyneurosporene-O-methyltransferase activity"/>
    <property type="evidence" value="ECO:0007669"/>
    <property type="project" value="UniProtKB-EC"/>
</dbReference>
<keyword evidence="3" id="KW-0949">S-adenosyl-L-methionine</keyword>
<dbReference type="InterPro" id="IPR001077">
    <property type="entry name" value="COMT_C"/>
</dbReference>
<dbReference type="InterPro" id="IPR036390">
    <property type="entry name" value="WH_DNA-bd_sf"/>
</dbReference>
<dbReference type="Pfam" id="PF08100">
    <property type="entry name" value="Dimerisation"/>
    <property type="match status" value="1"/>
</dbReference>
<accession>A0A0M6Y322</accession>
<gene>
    <name evidence="6" type="primary">crtF</name>
    <name evidence="6" type="ORF">LAL4801_02127</name>
</gene>
<dbReference type="PANTHER" id="PTHR43712">
    <property type="entry name" value="PUTATIVE (AFU_ORTHOLOGUE AFUA_4G14580)-RELATED"/>
    <property type="match status" value="1"/>
</dbReference>
<dbReference type="OrthoDB" id="7418600at2"/>
<evidence type="ECO:0000313" key="7">
    <source>
        <dbReference type="Proteomes" id="UP000048926"/>
    </source>
</evidence>
<dbReference type="SUPFAM" id="SSF53335">
    <property type="entry name" value="S-adenosyl-L-methionine-dependent methyltransferases"/>
    <property type="match status" value="1"/>
</dbReference>
<dbReference type="PIRSF" id="PIRSF005739">
    <property type="entry name" value="O-mtase"/>
    <property type="match status" value="1"/>
</dbReference>
<evidence type="ECO:0000259" key="4">
    <source>
        <dbReference type="Pfam" id="PF00891"/>
    </source>
</evidence>
<evidence type="ECO:0000256" key="3">
    <source>
        <dbReference type="ARBA" id="ARBA00022691"/>
    </source>
</evidence>
<protein>
    <submittedName>
        <fullName evidence="6">Demethylspheroidene O-methyltransferase</fullName>
        <ecNumber evidence="6">2.1.1.210</ecNumber>
    </submittedName>
</protein>
<dbReference type="InterPro" id="IPR012967">
    <property type="entry name" value="COMT_dimerisation"/>
</dbReference>
<reference evidence="7" key="1">
    <citation type="submission" date="2015-07" db="EMBL/GenBank/DDBJ databases">
        <authorList>
            <person name="Rodrigo-Torres Lidia"/>
            <person name="Arahal R.David."/>
        </authorList>
    </citation>
    <scope>NUCLEOTIDE SEQUENCE [LARGE SCALE GENOMIC DNA]</scope>
    <source>
        <strain evidence="7">CECT 4801</strain>
    </source>
</reference>